<evidence type="ECO:0000313" key="8">
    <source>
        <dbReference type="Proteomes" id="UP000694382"/>
    </source>
</evidence>
<comment type="subcellular location">
    <subcellularLocation>
        <location evidence="2">Endomembrane system</location>
        <topology evidence="2">Single-pass type IV membrane protein</topology>
    </subcellularLocation>
</comment>
<dbReference type="AlphaFoldDB" id="A0A8C3NEC5"/>
<dbReference type="GO" id="GO:0015031">
    <property type="term" value="P:protein transport"/>
    <property type="evidence" value="ECO:0007669"/>
    <property type="project" value="UniProtKB-KW"/>
</dbReference>
<dbReference type="GO" id="GO:0012505">
    <property type="term" value="C:endomembrane system"/>
    <property type="evidence" value="ECO:0007669"/>
    <property type="project" value="UniProtKB-SubCell"/>
</dbReference>
<dbReference type="InterPro" id="IPR016444">
    <property type="entry name" value="Synaptobrevin/VAMP"/>
</dbReference>
<keyword evidence="5" id="KW-1133">Transmembrane helix</keyword>
<dbReference type="GO" id="GO:0016192">
    <property type="term" value="P:vesicle-mediated transport"/>
    <property type="evidence" value="ECO:0007669"/>
    <property type="project" value="InterPro"/>
</dbReference>
<evidence type="ECO:0000256" key="1">
    <source>
        <dbReference type="ARBA" id="ARBA00008025"/>
    </source>
</evidence>
<evidence type="ECO:0000256" key="4">
    <source>
        <dbReference type="SAM" id="MobiDB-lite"/>
    </source>
</evidence>
<keyword evidence="3" id="KW-0175">Coiled coil</keyword>
<name>A0A8C3NEC5_GEOPR</name>
<reference evidence="7" key="2">
    <citation type="submission" date="2025-08" db="UniProtKB">
        <authorList>
            <consortium name="Ensembl"/>
        </authorList>
    </citation>
    <scope>IDENTIFICATION</scope>
</reference>
<dbReference type="Ensembl" id="ENSCPVT00000020794.2">
    <property type="protein sequence ID" value="ENSCPVP00000019906.2"/>
    <property type="gene ID" value="ENSCPVG00000014481.2"/>
</dbReference>
<dbReference type="Gene3D" id="1.20.5.110">
    <property type="match status" value="1"/>
</dbReference>
<dbReference type="PROSITE" id="PS50892">
    <property type="entry name" value="V_SNARE"/>
    <property type="match status" value="1"/>
</dbReference>
<accession>A0A8C3NEC5</accession>
<comment type="similarity">
    <text evidence="1">Belongs to the synaptobrevin family.</text>
</comment>
<feature type="region of interest" description="Disordered" evidence="4">
    <location>
        <begin position="1"/>
        <end position="67"/>
    </location>
</feature>
<evidence type="ECO:0000256" key="2">
    <source>
        <dbReference type="ARBA" id="ARBA00046280"/>
    </source>
</evidence>
<dbReference type="Proteomes" id="UP000694382">
    <property type="component" value="Chromosome 22"/>
</dbReference>
<accession>A0A8U8C6N3</accession>
<reference evidence="7" key="1">
    <citation type="submission" date="2020-02" db="EMBL/GenBank/DDBJ databases">
        <authorList>
            <person name="Enbody D E."/>
            <person name="Pettersson E M."/>
        </authorList>
    </citation>
    <scope>NUCLEOTIDE SEQUENCE [LARGE SCALE GENOMIC DNA]</scope>
</reference>
<organism evidence="7 8">
    <name type="scientific">Geospiza parvula</name>
    <name type="common">Small tree-finch</name>
    <name type="synonym">Camarhynchus parvulus</name>
    <dbReference type="NCBI Taxonomy" id="87175"/>
    <lineage>
        <taxon>Eukaryota</taxon>
        <taxon>Metazoa</taxon>
        <taxon>Chordata</taxon>
        <taxon>Craniata</taxon>
        <taxon>Vertebrata</taxon>
        <taxon>Euteleostomi</taxon>
        <taxon>Archelosauria</taxon>
        <taxon>Archosauria</taxon>
        <taxon>Dinosauria</taxon>
        <taxon>Saurischia</taxon>
        <taxon>Theropoda</taxon>
        <taxon>Coelurosauria</taxon>
        <taxon>Aves</taxon>
        <taxon>Neognathae</taxon>
        <taxon>Neoaves</taxon>
        <taxon>Telluraves</taxon>
        <taxon>Australaves</taxon>
        <taxon>Passeriformes</taxon>
        <taxon>Thraupidae</taxon>
        <taxon>Camarhynchus</taxon>
    </lineage>
</organism>
<dbReference type="InterPro" id="IPR001388">
    <property type="entry name" value="Synaptobrevin-like"/>
</dbReference>
<keyword evidence="8" id="KW-1185">Reference proteome</keyword>
<dbReference type="GO" id="GO:0016020">
    <property type="term" value="C:membrane"/>
    <property type="evidence" value="ECO:0007669"/>
    <property type="project" value="InterPro"/>
</dbReference>
<proteinExistence type="inferred from homology"/>
<dbReference type="CDD" id="cd15868">
    <property type="entry name" value="R-SNARE_VAMP8"/>
    <property type="match status" value="1"/>
</dbReference>
<reference evidence="7" key="3">
    <citation type="submission" date="2025-09" db="UniProtKB">
        <authorList>
            <consortium name="Ensembl"/>
        </authorList>
    </citation>
    <scope>IDENTIFICATION</scope>
</reference>
<dbReference type="PRINTS" id="PR00219">
    <property type="entry name" value="SYNAPTOBREVN"/>
</dbReference>
<sequence>MPGVTGGGPAVPPEPCPVSQPGVPGVPLSPARCHSRGSRGSRGPPDPCPVSQAGVPGGAPLADGAGGSGRVRALQQEVQGVTTIMSQNLERILARGENLEQLHSKSQDLEATSEHFRTTSQKMARRYWWKNVKLLIILGLVGVIVLILIILLATGTIPT</sequence>
<keyword evidence="5" id="KW-0472">Membrane</keyword>
<dbReference type="InterPro" id="IPR042855">
    <property type="entry name" value="V_SNARE_CC"/>
</dbReference>
<feature type="domain" description="V-SNARE coiled-coil homology" evidence="6">
    <location>
        <begin position="70"/>
        <end position="130"/>
    </location>
</feature>
<dbReference type="PANTHER" id="PTHR45701">
    <property type="entry name" value="SYNAPTOBREVIN FAMILY MEMBER"/>
    <property type="match status" value="1"/>
</dbReference>
<dbReference type="GO" id="GO:0005737">
    <property type="term" value="C:cytoplasm"/>
    <property type="evidence" value="ECO:0007669"/>
    <property type="project" value="UniProtKB-ARBA"/>
</dbReference>
<evidence type="ECO:0000313" key="7">
    <source>
        <dbReference type="Ensembl" id="ENSCPVP00000019906.2"/>
    </source>
</evidence>
<protein>
    <recommendedName>
        <fullName evidence="6">V-SNARE coiled-coil homology domain-containing protein</fullName>
    </recommendedName>
</protein>
<dbReference type="Pfam" id="PF00957">
    <property type="entry name" value="Synaptobrevin"/>
    <property type="match status" value="1"/>
</dbReference>
<evidence type="ECO:0000256" key="3">
    <source>
        <dbReference type="PROSITE-ProRule" id="PRU00290"/>
    </source>
</evidence>
<evidence type="ECO:0000256" key="5">
    <source>
        <dbReference type="SAM" id="Phobius"/>
    </source>
</evidence>
<evidence type="ECO:0000259" key="6">
    <source>
        <dbReference type="PROSITE" id="PS50892"/>
    </source>
</evidence>
<dbReference type="SUPFAM" id="SSF58038">
    <property type="entry name" value="SNARE fusion complex"/>
    <property type="match status" value="1"/>
</dbReference>
<keyword evidence="5" id="KW-0812">Transmembrane</keyword>
<feature type="transmembrane region" description="Helical" evidence="5">
    <location>
        <begin position="132"/>
        <end position="153"/>
    </location>
</feature>